<gene>
    <name evidence="2" type="ORF">CJF39_12800</name>
</gene>
<dbReference type="Proteomes" id="UP000215788">
    <property type="component" value="Unassembled WGS sequence"/>
</dbReference>
<accession>A0A266N9E5</accession>
<feature type="transmembrane region" description="Helical" evidence="1">
    <location>
        <begin position="6"/>
        <end position="30"/>
    </location>
</feature>
<name>A0A266N9E5_9PSED</name>
<feature type="transmembrane region" description="Helical" evidence="1">
    <location>
        <begin position="42"/>
        <end position="62"/>
    </location>
</feature>
<comment type="caution">
    <text evidence="2">The sequence shown here is derived from an EMBL/GenBank/DDBJ whole genome shotgun (WGS) entry which is preliminary data.</text>
</comment>
<dbReference type="EMBL" id="NQKI01000018">
    <property type="protein sequence ID" value="OZY59076.1"/>
    <property type="molecule type" value="Genomic_DNA"/>
</dbReference>
<evidence type="ECO:0000256" key="1">
    <source>
        <dbReference type="SAM" id="Phobius"/>
    </source>
</evidence>
<dbReference type="AlphaFoldDB" id="A0A266N9E5"/>
<protein>
    <submittedName>
        <fullName evidence="2">Uncharacterized protein</fullName>
    </submittedName>
</protein>
<evidence type="ECO:0000313" key="2">
    <source>
        <dbReference type="EMBL" id="OZY59076.1"/>
    </source>
</evidence>
<keyword evidence="1" id="KW-1133">Transmembrane helix</keyword>
<reference evidence="2 3" key="1">
    <citation type="submission" date="2017-08" db="EMBL/GenBank/DDBJ databases">
        <title>Genomic and metabolic characterisation of spoilage-associated Pseudomonas species.</title>
        <authorList>
            <person name="Stanborough T."/>
            <person name="Fegan N."/>
            <person name="Powell S.M."/>
            <person name="Singh T."/>
            <person name="Tamplin M.L."/>
            <person name="Chandry P.S."/>
        </authorList>
    </citation>
    <scope>NUCLEOTIDE SEQUENCE [LARGE SCALE GENOMIC DNA]</scope>
    <source>
        <strain evidence="2 3">L1802</strain>
    </source>
</reference>
<sequence>MKMEDIRYYTVVTPLVLGSAGLNTMIVLWVIERLFILSDSALYATAAVTYTVICVVGLIHAIP</sequence>
<evidence type="ECO:0000313" key="3">
    <source>
        <dbReference type="Proteomes" id="UP000215788"/>
    </source>
</evidence>
<organism evidence="2 3">
    <name type="scientific">Pseudomonas lundensis</name>
    <dbReference type="NCBI Taxonomy" id="86185"/>
    <lineage>
        <taxon>Bacteria</taxon>
        <taxon>Pseudomonadati</taxon>
        <taxon>Pseudomonadota</taxon>
        <taxon>Gammaproteobacteria</taxon>
        <taxon>Pseudomonadales</taxon>
        <taxon>Pseudomonadaceae</taxon>
        <taxon>Pseudomonas</taxon>
    </lineage>
</organism>
<keyword evidence="1" id="KW-0472">Membrane</keyword>
<proteinExistence type="predicted"/>
<keyword evidence="1" id="KW-0812">Transmembrane</keyword>